<organism evidence="12 13">
    <name type="scientific">Cryptolaemus montrouzieri</name>
    <dbReference type="NCBI Taxonomy" id="559131"/>
    <lineage>
        <taxon>Eukaryota</taxon>
        <taxon>Metazoa</taxon>
        <taxon>Ecdysozoa</taxon>
        <taxon>Arthropoda</taxon>
        <taxon>Hexapoda</taxon>
        <taxon>Insecta</taxon>
        <taxon>Pterygota</taxon>
        <taxon>Neoptera</taxon>
        <taxon>Endopterygota</taxon>
        <taxon>Coleoptera</taxon>
        <taxon>Polyphaga</taxon>
        <taxon>Cucujiformia</taxon>
        <taxon>Coccinelloidea</taxon>
        <taxon>Coccinellidae</taxon>
        <taxon>Scymninae</taxon>
        <taxon>Scymnini</taxon>
        <taxon>Cryptolaemus</taxon>
    </lineage>
</organism>
<evidence type="ECO:0000256" key="8">
    <source>
        <dbReference type="ARBA" id="ARBA00029656"/>
    </source>
</evidence>
<evidence type="ECO:0000313" key="12">
    <source>
        <dbReference type="EMBL" id="KAL3274496.1"/>
    </source>
</evidence>
<evidence type="ECO:0000256" key="10">
    <source>
        <dbReference type="PIRSR" id="PIRSR036696-2"/>
    </source>
</evidence>
<keyword evidence="7 10" id="KW-0862">Zinc</keyword>
<dbReference type="AlphaFoldDB" id="A0ABD2N8E8"/>
<dbReference type="Pfam" id="PF01546">
    <property type="entry name" value="Peptidase_M20"/>
    <property type="match status" value="1"/>
</dbReference>
<dbReference type="SUPFAM" id="SSF55031">
    <property type="entry name" value="Bacterial exopeptidase dimerisation domain"/>
    <property type="match status" value="1"/>
</dbReference>
<dbReference type="Gene3D" id="3.30.70.360">
    <property type="match status" value="1"/>
</dbReference>
<comment type="subcellular location">
    <subcellularLocation>
        <location evidence="1">Cytoplasm</location>
    </subcellularLocation>
</comment>
<proteinExistence type="inferred from homology"/>
<feature type="active site" evidence="9">
    <location>
        <position position="84"/>
    </location>
</feature>
<keyword evidence="5 10" id="KW-0479">Metal-binding</keyword>
<dbReference type="PIRSF" id="PIRSF036696">
    <property type="entry name" value="ACY-1"/>
    <property type="match status" value="1"/>
</dbReference>
<feature type="binding site" evidence="10">
    <location>
        <position position="376"/>
    </location>
    <ligand>
        <name>Zn(2+)</name>
        <dbReference type="ChEBI" id="CHEBI:29105"/>
        <label>2</label>
    </ligand>
</feature>
<dbReference type="InterPro" id="IPR010159">
    <property type="entry name" value="N-acyl_aa_amidohydrolase"/>
</dbReference>
<dbReference type="InterPro" id="IPR052083">
    <property type="entry name" value="Aminoacylase-1_M20A"/>
</dbReference>
<evidence type="ECO:0000256" key="2">
    <source>
        <dbReference type="ARBA" id="ARBA00006247"/>
    </source>
</evidence>
<name>A0ABD2N8E8_9CUCU</name>
<evidence type="ECO:0000256" key="6">
    <source>
        <dbReference type="ARBA" id="ARBA00022801"/>
    </source>
</evidence>
<dbReference type="InterPro" id="IPR002933">
    <property type="entry name" value="Peptidase_M20"/>
</dbReference>
<feature type="binding site" evidence="10">
    <location>
        <position position="114"/>
    </location>
    <ligand>
        <name>Zn(2+)</name>
        <dbReference type="ChEBI" id="CHEBI:29105"/>
        <label>1</label>
    </ligand>
</feature>
<dbReference type="GO" id="GO:0046872">
    <property type="term" value="F:metal ion binding"/>
    <property type="evidence" value="ECO:0007669"/>
    <property type="project" value="UniProtKB-KW"/>
</dbReference>
<comment type="cofactor">
    <cofactor evidence="10">
        <name>Zn(2+)</name>
        <dbReference type="ChEBI" id="CHEBI:29105"/>
    </cofactor>
    <text evidence="10">Binds 2 Zn(2+) ions per subunit.</text>
</comment>
<dbReference type="FunFam" id="1.10.150.900:FF:000001">
    <property type="entry name" value="Aminoacylase-1, putative"/>
    <property type="match status" value="1"/>
</dbReference>
<dbReference type="Pfam" id="PF07687">
    <property type="entry name" value="M20_dimer"/>
    <property type="match status" value="1"/>
</dbReference>
<dbReference type="InterPro" id="IPR011650">
    <property type="entry name" value="Peptidase_M20_dimer"/>
</dbReference>
<dbReference type="GO" id="GO:0005737">
    <property type="term" value="C:cytoplasm"/>
    <property type="evidence" value="ECO:0007669"/>
    <property type="project" value="UniProtKB-SubCell"/>
</dbReference>
<feature type="domain" description="Peptidase M20 dimerisation" evidence="11">
    <location>
        <begin position="191"/>
        <end position="303"/>
    </location>
</feature>
<keyword evidence="13" id="KW-1185">Reference proteome</keyword>
<dbReference type="InterPro" id="IPR036264">
    <property type="entry name" value="Bact_exopeptidase_dim_dom"/>
</dbReference>
<dbReference type="FunFam" id="3.30.70.360:FF:000005">
    <property type="entry name" value="Putative Aminoacylase-1"/>
    <property type="match status" value="1"/>
</dbReference>
<dbReference type="PANTHER" id="PTHR45892">
    <property type="entry name" value="AMINOACYLASE-1"/>
    <property type="match status" value="1"/>
</dbReference>
<feature type="binding site" evidence="10">
    <location>
        <position position="114"/>
    </location>
    <ligand>
        <name>Zn(2+)</name>
        <dbReference type="ChEBI" id="CHEBI:29105"/>
        <label>2</label>
    </ligand>
</feature>
<dbReference type="Proteomes" id="UP001516400">
    <property type="component" value="Unassembled WGS sequence"/>
</dbReference>
<feature type="active site" description="Proton acceptor" evidence="9">
    <location>
        <position position="148"/>
    </location>
</feature>
<dbReference type="Gene3D" id="3.40.630.10">
    <property type="entry name" value="Zn peptidases"/>
    <property type="match status" value="1"/>
</dbReference>
<dbReference type="Gene3D" id="1.10.150.900">
    <property type="match status" value="1"/>
</dbReference>
<dbReference type="SUPFAM" id="SSF53187">
    <property type="entry name" value="Zn-dependent exopeptidases"/>
    <property type="match status" value="1"/>
</dbReference>
<evidence type="ECO:0000256" key="7">
    <source>
        <dbReference type="ARBA" id="ARBA00022833"/>
    </source>
</evidence>
<dbReference type="PROSITE" id="PS00759">
    <property type="entry name" value="ARGE_DAPE_CPG2_2"/>
    <property type="match status" value="1"/>
</dbReference>
<sequence length="406" mass="45518">MSHNHEEQHLDALAINSFRKYLQISSVHPHVDYKGCVDFLQEQAKSLNLPIDVIYVEPDKPVIIITWTGQKPKLPSILLNSHMDVVPVYEDKWTYKPFEATVENGKIYARGTQDMKSVGIQYLEAIRRLKLAGVSFVRTIHICFVPDEEISGFIEVGMTLFVKTKKFKELNVGFSLDEGIASPSNHFTLFYGERCSIMINITCHGQTGHGSNLLPNTAGQKLSNILKKFSEFRKKQQNLLKENPSLTLGDVTSVNVTKLSGGIKMNVLPAELKVVIDCRLAVTEDLEEWKKTVIGWCQEAGKDVDVEFKHVLPQVPVTKLDNSNPYWAPFSEAINELGIEIKPQIFSAGTDSQLLRQEGIPAIGFSPINNTPVLLHDHDEYLGIDTFLKGIDIYCGIIKKIANLEA</sequence>
<dbReference type="FunFam" id="3.40.630.10:FF:000019">
    <property type="entry name" value="Aminoacylase 1"/>
    <property type="match status" value="1"/>
</dbReference>
<feature type="binding site" evidence="10">
    <location>
        <position position="82"/>
    </location>
    <ligand>
        <name>Zn(2+)</name>
        <dbReference type="ChEBI" id="CHEBI:29105"/>
        <label>1</label>
    </ligand>
</feature>
<evidence type="ECO:0000256" key="3">
    <source>
        <dbReference type="ARBA" id="ARBA00011913"/>
    </source>
</evidence>
<dbReference type="PANTHER" id="PTHR45892:SF1">
    <property type="entry name" value="AMINOACYLASE-1"/>
    <property type="match status" value="1"/>
</dbReference>
<gene>
    <name evidence="12" type="ORF">HHI36_015878</name>
</gene>
<comment type="caution">
    <text evidence="12">The sequence shown here is derived from an EMBL/GenBank/DDBJ whole genome shotgun (WGS) entry which is preliminary data.</text>
</comment>
<dbReference type="EC" id="3.5.1.14" evidence="3"/>
<dbReference type="NCBIfam" id="TIGR01880">
    <property type="entry name" value="Ac-peptdase-euk"/>
    <property type="match status" value="1"/>
</dbReference>
<feature type="binding site" evidence="10">
    <location>
        <position position="149"/>
    </location>
    <ligand>
        <name>Zn(2+)</name>
        <dbReference type="ChEBI" id="CHEBI:29105"/>
        <label>2</label>
    </ligand>
</feature>
<evidence type="ECO:0000313" key="13">
    <source>
        <dbReference type="Proteomes" id="UP001516400"/>
    </source>
</evidence>
<comment type="similarity">
    <text evidence="2">Belongs to the peptidase M20A family.</text>
</comment>
<evidence type="ECO:0000259" key="11">
    <source>
        <dbReference type="Pfam" id="PF07687"/>
    </source>
</evidence>
<evidence type="ECO:0000256" key="1">
    <source>
        <dbReference type="ARBA" id="ARBA00004496"/>
    </source>
</evidence>
<evidence type="ECO:0000256" key="5">
    <source>
        <dbReference type="ARBA" id="ARBA00022723"/>
    </source>
</evidence>
<keyword evidence="4" id="KW-0963">Cytoplasm</keyword>
<dbReference type="EMBL" id="JABFTP020000062">
    <property type="protein sequence ID" value="KAL3274496.1"/>
    <property type="molecule type" value="Genomic_DNA"/>
</dbReference>
<accession>A0ABD2N8E8</accession>
<keyword evidence="6" id="KW-0378">Hydrolase</keyword>
<dbReference type="GO" id="GO:0004046">
    <property type="term" value="F:aminoacylase activity"/>
    <property type="evidence" value="ECO:0007669"/>
    <property type="project" value="UniProtKB-EC"/>
</dbReference>
<feature type="binding site" evidence="10">
    <location>
        <position position="178"/>
    </location>
    <ligand>
        <name>Zn(2+)</name>
        <dbReference type="ChEBI" id="CHEBI:29105"/>
        <label>1</label>
    </ligand>
</feature>
<dbReference type="PROSITE" id="PS00758">
    <property type="entry name" value="ARGE_DAPE_CPG2_1"/>
    <property type="match status" value="1"/>
</dbReference>
<evidence type="ECO:0000256" key="9">
    <source>
        <dbReference type="PIRSR" id="PIRSR036696-1"/>
    </source>
</evidence>
<evidence type="ECO:0000256" key="4">
    <source>
        <dbReference type="ARBA" id="ARBA00022490"/>
    </source>
</evidence>
<dbReference type="InterPro" id="IPR001261">
    <property type="entry name" value="ArgE/DapE_CS"/>
</dbReference>
<protein>
    <recommendedName>
        <fullName evidence="3">N-acyl-aliphatic-L-amino acid amidohydrolase</fullName>
        <ecNumber evidence="3">3.5.1.14</ecNumber>
    </recommendedName>
    <alternativeName>
        <fullName evidence="8">N-acyl-L-amino-acid amidohydrolase</fullName>
    </alternativeName>
</protein>
<reference evidence="12 13" key="1">
    <citation type="journal article" date="2021" name="BMC Biol.">
        <title>Horizontally acquired antibacterial genes associated with adaptive radiation of ladybird beetles.</title>
        <authorList>
            <person name="Li H.S."/>
            <person name="Tang X.F."/>
            <person name="Huang Y.H."/>
            <person name="Xu Z.Y."/>
            <person name="Chen M.L."/>
            <person name="Du X.Y."/>
            <person name="Qiu B.Y."/>
            <person name="Chen P.T."/>
            <person name="Zhang W."/>
            <person name="Slipinski A."/>
            <person name="Escalona H.E."/>
            <person name="Waterhouse R.M."/>
            <person name="Zwick A."/>
            <person name="Pang H."/>
        </authorList>
    </citation>
    <scope>NUCLEOTIDE SEQUENCE [LARGE SCALE GENOMIC DNA]</scope>
    <source>
        <strain evidence="12">SYSU2018</strain>
    </source>
</reference>